<keyword evidence="4" id="KW-1185">Reference proteome</keyword>
<evidence type="ECO:0000313" key="2">
    <source>
        <dbReference type="EMBL" id="KAF0684512.1"/>
    </source>
</evidence>
<dbReference type="OrthoDB" id="72105at2759"/>
<reference evidence="3 4" key="1">
    <citation type="submission" date="2019-03" db="EMBL/GenBank/DDBJ databases">
        <authorList>
            <person name="Gaulin E."/>
            <person name="Dumas B."/>
        </authorList>
    </citation>
    <scope>NUCLEOTIDE SEQUENCE [LARGE SCALE GENOMIC DNA]</scope>
    <source>
        <strain evidence="3">CBS 568.67</strain>
    </source>
</reference>
<reference evidence="2" key="2">
    <citation type="submission" date="2019-06" db="EMBL/GenBank/DDBJ databases">
        <title>Genomics analysis of Aphanomyces spp. identifies a new class of oomycete effector associated with host adaptation.</title>
        <authorList>
            <person name="Gaulin E."/>
        </authorList>
    </citation>
    <scope>NUCLEOTIDE SEQUENCE</scope>
    <source>
        <strain evidence="2">CBS 578.67</strain>
    </source>
</reference>
<dbReference type="EMBL" id="CAADRA010007302">
    <property type="protein sequence ID" value="VFU00156.1"/>
    <property type="molecule type" value="Genomic_DNA"/>
</dbReference>
<dbReference type="AlphaFoldDB" id="A0A485LPJ3"/>
<name>A0A485LPJ3_9STRA</name>
<evidence type="ECO:0000256" key="1">
    <source>
        <dbReference type="SAM" id="MobiDB-lite"/>
    </source>
</evidence>
<organism evidence="3 4">
    <name type="scientific">Aphanomyces stellatus</name>
    <dbReference type="NCBI Taxonomy" id="120398"/>
    <lineage>
        <taxon>Eukaryota</taxon>
        <taxon>Sar</taxon>
        <taxon>Stramenopiles</taxon>
        <taxon>Oomycota</taxon>
        <taxon>Saprolegniomycetes</taxon>
        <taxon>Saprolegniales</taxon>
        <taxon>Verrucalvaceae</taxon>
        <taxon>Aphanomyces</taxon>
    </lineage>
</organism>
<proteinExistence type="predicted"/>
<gene>
    <name evidence="3" type="primary">Aste57867_23511</name>
    <name evidence="2" type="ORF">As57867_023440</name>
    <name evidence="3" type="ORF">ASTE57867_23511</name>
</gene>
<dbReference type="Proteomes" id="UP000332933">
    <property type="component" value="Unassembled WGS sequence"/>
</dbReference>
<accession>A0A485LPJ3</accession>
<evidence type="ECO:0000313" key="3">
    <source>
        <dbReference type="EMBL" id="VFU00156.1"/>
    </source>
</evidence>
<evidence type="ECO:0000313" key="4">
    <source>
        <dbReference type="Proteomes" id="UP000332933"/>
    </source>
</evidence>
<protein>
    <submittedName>
        <fullName evidence="3">Aste57867_23511 protein</fullName>
    </submittedName>
</protein>
<sequence>MTTDSNIFSFVVVKITKTKTSSLFGSKAAHVIHVKNTNTKGAFNMEKSFGDFAALVDGMVADMQAHTCANCHCAAFVSTVHQHMPRKSLFLGANSQVLQLREIKFQDLLDYLVAYITASRTTMAAECIVAQQTIPRKLIAFLFDGAKFDIRSFWFPPSRSRTKQRLARARVEQLLQSFEVHRQSEIAATRRSLVGSDDDCPDAATASSSPVPMEAVEVQ</sequence>
<dbReference type="EMBL" id="VJMH01007276">
    <property type="protein sequence ID" value="KAF0684512.1"/>
    <property type="molecule type" value="Genomic_DNA"/>
</dbReference>
<feature type="region of interest" description="Disordered" evidence="1">
    <location>
        <begin position="189"/>
        <end position="219"/>
    </location>
</feature>